<feature type="transmembrane region" description="Helical" evidence="6">
    <location>
        <begin position="381"/>
        <end position="400"/>
    </location>
</feature>
<dbReference type="EMBL" id="JAEHHL010000001">
    <property type="protein sequence ID" value="MBK0397730.1"/>
    <property type="molecule type" value="Genomic_DNA"/>
</dbReference>
<protein>
    <submittedName>
        <fullName evidence="8">MMPL family transporter</fullName>
    </submittedName>
</protein>
<feature type="transmembrane region" description="Helical" evidence="6">
    <location>
        <begin position="337"/>
        <end position="360"/>
    </location>
</feature>
<dbReference type="InterPro" id="IPR050545">
    <property type="entry name" value="Mycobact_MmpL"/>
</dbReference>
<feature type="transmembrane region" description="Helical" evidence="6">
    <location>
        <begin position="793"/>
        <end position="813"/>
    </location>
</feature>
<accession>A0A8J7SE79</accession>
<evidence type="ECO:0000313" key="9">
    <source>
        <dbReference type="Proteomes" id="UP000655420"/>
    </source>
</evidence>
<name>A0A8J7SE79_9RHOB</name>
<feature type="transmembrane region" description="Helical" evidence="6">
    <location>
        <begin position="412"/>
        <end position="433"/>
    </location>
</feature>
<evidence type="ECO:0000256" key="3">
    <source>
        <dbReference type="ARBA" id="ARBA00022692"/>
    </source>
</evidence>
<reference evidence="8" key="1">
    <citation type="submission" date="2020-12" db="EMBL/GenBank/DDBJ databases">
        <title>Bacterial taxonomy.</title>
        <authorList>
            <person name="Pan X."/>
        </authorList>
    </citation>
    <scope>NUCLEOTIDE SEQUENCE</scope>
    <source>
        <strain evidence="8">M0105</strain>
    </source>
</reference>
<evidence type="ECO:0000256" key="2">
    <source>
        <dbReference type="ARBA" id="ARBA00022475"/>
    </source>
</evidence>
<keyword evidence="4 6" id="KW-1133">Transmembrane helix</keyword>
<keyword evidence="5 6" id="KW-0472">Membrane</keyword>
<feature type="domain" description="SSD" evidence="7">
    <location>
        <begin position="339"/>
        <end position="435"/>
    </location>
</feature>
<feature type="transmembrane region" description="Helical" evidence="6">
    <location>
        <begin position="731"/>
        <end position="753"/>
    </location>
</feature>
<feature type="transmembrane region" description="Helical" evidence="6">
    <location>
        <begin position="454"/>
        <end position="474"/>
    </location>
</feature>
<dbReference type="PANTHER" id="PTHR33406">
    <property type="entry name" value="MEMBRANE PROTEIN MJ1562-RELATED"/>
    <property type="match status" value="1"/>
</dbReference>
<comment type="subcellular location">
    <subcellularLocation>
        <location evidence="1">Cell membrane</location>
        <topology evidence="1">Multi-pass membrane protein</topology>
    </subcellularLocation>
</comment>
<dbReference type="Gene3D" id="1.20.1640.10">
    <property type="entry name" value="Multidrug efflux transporter AcrB transmembrane domain"/>
    <property type="match status" value="2"/>
</dbReference>
<dbReference type="Pfam" id="PF03176">
    <property type="entry name" value="MMPL"/>
    <property type="match status" value="2"/>
</dbReference>
<dbReference type="PANTHER" id="PTHR33406:SF13">
    <property type="entry name" value="MEMBRANE PROTEIN YDFJ"/>
    <property type="match status" value="1"/>
</dbReference>
<dbReference type="RefSeq" id="WP_200605786.1">
    <property type="nucleotide sequence ID" value="NZ_JAEHHL010000001.1"/>
</dbReference>
<proteinExistence type="predicted"/>
<gene>
    <name evidence="8" type="ORF">H0I76_00870</name>
</gene>
<feature type="transmembrane region" description="Helical" evidence="6">
    <location>
        <begin position="702"/>
        <end position="724"/>
    </location>
</feature>
<evidence type="ECO:0000259" key="7">
    <source>
        <dbReference type="PROSITE" id="PS50156"/>
    </source>
</evidence>
<keyword evidence="9" id="KW-1185">Reference proteome</keyword>
<feature type="transmembrane region" description="Helical" evidence="6">
    <location>
        <begin position="284"/>
        <end position="303"/>
    </location>
</feature>
<organism evidence="8 9">
    <name type="scientific">Thermohalobaculum xanthum</name>
    <dbReference type="NCBI Taxonomy" id="2753746"/>
    <lineage>
        <taxon>Bacteria</taxon>
        <taxon>Pseudomonadati</taxon>
        <taxon>Pseudomonadota</taxon>
        <taxon>Alphaproteobacteria</taxon>
        <taxon>Rhodobacterales</taxon>
        <taxon>Paracoccaceae</taxon>
        <taxon>Thermohalobaculum</taxon>
    </lineage>
</organism>
<dbReference type="GO" id="GO:0005886">
    <property type="term" value="C:plasma membrane"/>
    <property type="evidence" value="ECO:0007669"/>
    <property type="project" value="UniProtKB-SubCell"/>
</dbReference>
<dbReference type="AlphaFoldDB" id="A0A8J7SE79"/>
<feature type="transmembrane region" description="Helical" evidence="6">
    <location>
        <begin position="825"/>
        <end position="846"/>
    </location>
</feature>
<evidence type="ECO:0000256" key="5">
    <source>
        <dbReference type="ARBA" id="ARBA00023136"/>
    </source>
</evidence>
<keyword evidence="2" id="KW-1003">Cell membrane</keyword>
<feature type="transmembrane region" description="Helical" evidence="6">
    <location>
        <begin position="759"/>
        <end position="781"/>
    </location>
</feature>
<evidence type="ECO:0000256" key="6">
    <source>
        <dbReference type="SAM" id="Phobius"/>
    </source>
</evidence>
<feature type="transmembrane region" description="Helical" evidence="6">
    <location>
        <begin position="310"/>
        <end position="331"/>
    </location>
</feature>
<evidence type="ECO:0000256" key="4">
    <source>
        <dbReference type="ARBA" id="ARBA00022989"/>
    </source>
</evidence>
<dbReference type="PROSITE" id="PS50156">
    <property type="entry name" value="SSD"/>
    <property type="match status" value="1"/>
</dbReference>
<dbReference type="InterPro" id="IPR000731">
    <property type="entry name" value="SSD"/>
</dbReference>
<keyword evidence="3 6" id="KW-0812">Transmembrane</keyword>
<feature type="transmembrane region" description="Helical" evidence="6">
    <location>
        <begin position="30"/>
        <end position="49"/>
    </location>
</feature>
<dbReference type="SUPFAM" id="SSF82866">
    <property type="entry name" value="Multidrug efflux transporter AcrB transmembrane domain"/>
    <property type="match status" value="2"/>
</dbReference>
<comment type="caution">
    <text evidence="8">The sequence shown here is derived from an EMBL/GenBank/DDBJ whole genome shotgun (WGS) entry which is preliminary data.</text>
</comment>
<dbReference type="InterPro" id="IPR004869">
    <property type="entry name" value="MMPL_dom"/>
</dbReference>
<evidence type="ECO:0000256" key="1">
    <source>
        <dbReference type="ARBA" id="ARBA00004651"/>
    </source>
</evidence>
<evidence type="ECO:0000313" key="8">
    <source>
        <dbReference type="EMBL" id="MBK0397730.1"/>
    </source>
</evidence>
<dbReference type="Proteomes" id="UP000655420">
    <property type="component" value="Unassembled WGS sequence"/>
</dbReference>
<sequence length="851" mass="87822">MQNGHGRNIEAAAGRAVAAWFRLVGRAPRLVLAIVGLLLLISAFAASGIKVDTDSSRMLSSDLPFQARAHALAEAFPATKNTVVAVIRSPHADAADAATLALSQALGQRANEIGDVFAPAADPFLVSHGLLYDDLDALDSRLTRLSQASNLIAALRADQSVAGFFAALDEAVTLASRAAIDPSSLAPFLAEATAVLNAERAGSLRPLDWQSAFTDEPSAEPVIRMVTVEPKLDYTRLSPAKPAIEAVRETVDALDPGLKALVDIGITGDPVLRAEELESVTARLGASLALSVLLVAGVLFLAVGRAARVALALGTVAVTLILTAGFAAVAVGALNLISIAFVVLMVGLGIDFAIHLMTHLDEDASHGLSAAGALDHSSREIGGALALSALTTAMAFFAFTGTDFVGMAQLGVIGGAGVIIALFAALTVVPAAVAIRPSLARGRGRLPLPVLPLWAMRALAFLALGAGLAAGLLAPQARFDADPMALRDPAAPSVVVYHWLVDDPALAPLRLGLIADTPEAAREAAAALEPLPEVRTVVWLDDLVPKQQAAKLELIDLAWPSLQFAVEGDPLALTVPSPGALSTRLAGLGTREGRALAVALDAWDARATPERDAALGEALFRFFPLLLDRLAAQLEVDEFGVDDLPTALIDRFRAPDGRLRVDIAPEGNMTDPVARAAFVAAVAAVAPEAGGPPAQIEGAARAVGNAMLEAATLALSGTLLLAVLMLRRVRLVAAIVVPLILAGSITLAASVLFGLPFNYANVIVLPLMIGVGVDAGIHLALRTESSGIVSGTSTPRAVLASALTTIAAFGTLALSDHRGTASMGLMLTIAMAVSVAMIFALTPWIVRLGRR</sequence>